<keyword evidence="2" id="KW-0238">DNA-binding</keyword>
<dbReference type="Pfam" id="PF14525">
    <property type="entry name" value="AraC_binding_2"/>
    <property type="match status" value="1"/>
</dbReference>
<protein>
    <submittedName>
        <fullName evidence="6">AraC family transcriptional regulator</fullName>
    </submittedName>
</protein>
<comment type="caution">
    <text evidence="6">The sequence shown here is derived from an EMBL/GenBank/DDBJ whole genome shotgun (WGS) entry which is preliminary data.</text>
</comment>
<dbReference type="InterPro" id="IPR018060">
    <property type="entry name" value="HTH_AraC"/>
</dbReference>
<dbReference type="InterPro" id="IPR009057">
    <property type="entry name" value="Homeodomain-like_sf"/>
</dbReference>
<dbReference type="Gene3D" id="1.10.10.60">
    <property type="entry name" value="Homeodomain-like"/>
    <property type="match status" value="1"/>
</dbReference>
<dbReference type="PANTHER" id="PTHR46796">
    <property type="entry name" value="HTH-TYPE TRANSCRIPTIONAL ACTIVATOR RHAS-RELATED"/>
    <property type="match status" value="1"/>
</dbReference>
<evidence type="ECO:0000256" key="1">
    <source>
        <dbReference type="ARBA" id="ARBA00023015"/>
    </source>
</evidence>
<dbReference type="EMBL" id="BAAAQN010000072">
    <property type="protein sequence ID" value="GAA2058757.1"/>
    <property type="molecule type" value="Genomic_DNA"/>
</dbReference>
<dbReference type="SUPFAM" id="SSF46689">
    <property type="entry name" value="Homeodomain-like"/>
    <property type="match status" value="1"/>
</dbReference>
<dbReference type="Proteomes" id="UP001500751">
    <property type="component" value="Unassembled WGS sequence"/>
</dbReference>
<keyword evidence="3" id="KW-0804">Transcription</keyword>
<dbReference type="Pfam" id="PF12833">
    <property type="entry name" value="HTH_18"/>
    <property type="match status" value="1"/>
</dbReference>
<dbReference type="PROSITE" id="PS01124">
    <property type="entry name" value="HTH_ARAC_FAMILY_2"/>
    <property type="match status" value="1"/>
</dbReference>
<feature type="domain" description="HTH araC/xylS-type" evidence="5">
    <location>
        <begin position="210"/>
        <end position="311"/>
    </location>
</feature>
<keyword evidence="7" id="KW-1185">Reference proteome</keyword>
<evidence type="ECO:0000259" key="5">
    <source>
        <dbReference type="PROSITE" id="PS01124"/>
    </source>
</evidence>
<dbReference type="PRINTS" id="PR00032">
    <property type="entry name" value="HTHARAC"/>
</dbReference>
<feature type="region of interest" description="Disordered" evidence="4">
    <location>
        <begin position="328"/>
        <end position="353"/>
    </location>
</feature>
<evidence type="ECO:0000313" key="7">
    <source>
        <dbReference type="Proteomes" id="UP001500751"/>
    </source>
</evidence>
<evidence type="ECO:0000313" key="6">
    <source>
        <dbReference type="EMBL" id="GAA2058757.1"/>
    </source>
</evidence>
<keyword evidence="1" id="KW-0805">Transcription regulation</keyword>
<dbReference type="SMART" id="SM00342">
    <property type="entry name" value="HTH_ARAC"/>
    <property type="match status" value="1"/>
</dbReference>
<feature type="compositionally biased region" description="Low complexity" evidence="4">
    <location>
        <begin position="333"/>
        <end position="353"/>
    </location>
</feature>
<dbReference type="InterPro" id="IPR020449">
    <property type="entry name" value="Tscrpt_reg_AraC-type_HTH"/>
</dbReference>
<dbReference type="InterPro" id="IPR035418">
    <property type="entry name" value="AraC-bd_2"/>
</dbReference>
<dbReference type="RefSeq" id="WP_344671028.1">
    <property type="nucleotide sequence ID" value="NZ_BAAAQN010000072.1"/>
</dbReference>
<dbReference type="PANTHER" id="PTHR46796:SF6">
    <property type="entry name" value="ARAC SUBFAMILY"/>
    <property type="match status" value="1"/>
</dbReference>
<organism evidence="6 7">
    <name type="scientific">Catenulispora yoronensis</name>
    <dbReference type="NCBI Taxonomy" id="450799"/>
    <lineage>
        <taxon>Bacteria</taxon>
        <taxon>Bacillati</taxon>
        <taxon>Actinomycetota</taxon>
        <taxon>Actinomycetes</taxon>
        <taxon>Catenulisporales</taxon>
        <taxon>Catenulisporaceae</taxon>
        <taxon>Catenulispora</taxon>
    </lineage>
</organism>
<evidence type="ECO:0000256" key="4">
    <source>
        <dbReference type="SAM" id="MobiDB-lite"/>
    </source>
</evidence>
<evidence type="ECO:0000256" key="2">
    <source>
        <dbReference type="ARBA" id="ARBA00023125"/>
    </source>
</evidence>
<proteinExistence type="predicted"/>
<sequence length="353" mass="37908">MPQRWSTLEVPRAAQFARWRELICEAFLALTPESDLRDGFAGTVAQRPLGELSIARIESQRQSVRRTDRDITNSPLQGYYVNLQLRGSSLMTQHGRSTVLHPGDLAVVDTTEPFAFEFRDDFQQLSLFAPRALLATDPDTPIATATRVDTTAGPGAAVRHALLALTAGDLDEATAARLAGHACGILAIALEHPAGPADRAAPVGQGRLHVAALADIDEHLTDSDLSAAVVARRLGVSVRLLYAAFAGRQHRLAAEIRRRRLDRAWRDLQDPARAGLRVLDVAVQAGFTDVTSFHRTFRREYGRTPAEVRRAALEPLVAALGESDVSAEAEPFTAARRPGGPAAAPGSGTATAG</sequence>
<dbReference type="InterPro" id="IPR050204">
    <property type="entry name" value="AraC_XylS_family_regulators"/>
</dbReference>
<gene>
    <name evidence="6" type="ORF">GCM10009839_80890</name>
</gene>
<name>A0ABN2VBZ2_9ACTN</name>
<reference evidence="6 7" key="1">
    <citation type="journal article" date="2019" name="Int. J. Syst. Evol. Microbiol.">
        <title>The Global Catalogue of Microorganisms (GCM) 10K type strain sequencing project: providing services to taxonomists for standard genome sequencing and annotation.</title>
        <authorList>
            <consortium name="The Broad Institute Genomics Platform"/>
            <consortium name="The Broad Institute Genome Sequencing Center for Infectious Disease"/>
            <person name="Wu L."/>
            <person name="Ma J."/>
        </authorList>
    </citation>
    <scope>NUCLEOTIDE SEQUENCE [LARGE SCALE GENOMIC DNA]</scope>
    <source>
        <strain evidence="6 7">JCM 16014</strain>
    </source>
</reference>
<accession>A0ABN2VBZ2</accession>
<evidence type="ECO:0000256" key="3">
    <source>
        <dbReference type="ARBA" id="ARBA00023163"/>
    </source>
</evidence>